<feature type="compositionally biased region" description="Basic and acidic residues" evidence="1">
    <location>
        <begin position="55"/>
        <end position="66"/>
    </location>
</feature>
<feature type="region of interest" description="Disordered" evidence="1">
    <location>
        <begin position="40"/>
        <end position="66"/>
    </location>
</feature>
<dbReference type="EMBL" id="VSRR010059240">
    <property type="protein sequence ID" value="MPC82255.1"/>
    <property type="molecule type" value="Genomic_DNA"/>
</dbReference>
<name>A0A5B7IIX7_PORTR</name>
<keyword evidence="3" id="KW-1185">Reference proteome</keyword>
<accession>A0A5B7IIX7</accession>
<comment type="caution">
    <text evidence="2">The sequence shown here is derived from an EMBL/GenBank/DDBJ whole genome shotgun (WGS) entry which is preliminary data.</text>
</comment>
<sequence>MTENREGRRGVHRVAVCGFSELSRVLSQCAAPFLSRLAHTSRTSLDSDQNAEDNEIIKEKKSGSES</sequence>
<evidence type="ECO:0000313" key="2">
    <source>
        <dbReference type="EMBL" id="MPC82255.1"/>
    </source>
</evidence>
<reference evidence="2 3" key="1">
    <citation type="submission" date="2019-05" db="EMBL/GenBank/DDBJ databases">
        <title>Another draft genome of Portunus trituberculatus and its Hox gene families provides insights of decapod evolution.</title>
        <authorList>
            <person name="Jeong J.-H."/>
            <person name="Song I."/>
            <person name="Kim S."/>
            <person name="Choi T."/>
            <person name="Kim D."/>
            <person name="Ryu S."/>
            <person name="Kim W."/>
        </authorList>
    </citation>
    <scope>NUCLEOTIDE SEQUENCE [LARGE SCALE GENOMIC DNA]</scope>
    <source>
        <tissue evidence="2">Muscle</tissue>
    </source>
</reference>
<evidence type="ECO:0000313" key="3">
    <source>
        <dbReference type="Proteomes" id="UP000324222"/>
    </source>
</evidence>
<evidence type="ECO:0000256" key="1">
    <source>
        <dbReference type="SAM" id="MobiDB-lite"/>
    </source>
</evidence>
<dbReference type="AlphaFoldDB" id="A0A5B7IIX7"/>
<organism evidence="2 3">
    <name type="scientific">Portunus trituberculatus</name>
    <name type="common">Swimming crab</name>
    <name type="synonym">Neptunus trituberculatus</name>
    <dbReference type="NCBI Taxonomy" id="210409"/>
    <lineage>
        <taxon>Eukaryota</taxon>
        <taxon>Metazoa</taxon>
        <taxon>Ecdysozoa</taxon>
        <taxon>Arthropoda</taxon>
        <taxon>Crustacea</taxon>
        <taxon>Multicrustacea</taxon>
        <taxon>Malacostraca</taxon>
        <taxon>Eumalacostraca</taxon>
        <taxon>Eucarida</taxon>
        <taxon>Decapoda</taxon>
        <taxon>Pleocyemata</taxon>
        <taxon>Brachyura</taxon>
        <taxon>Eubrachyura</taxon>
        <taxon>Portunoidea</taxon>
        <taxon>Portunidae</taxon>
        <taxon>Portuninae</taxon>
        <taxon>Portunus</taxon>
    </lineage>
</organism>
<gene>
    <name evidence="2" type="ORF">E2C01_076908</name>
</gene>
<dbReference type="Proteomes" id="UP000324222">
    <property type="component" value="Unassembled WGS sequence"/>
</dbReference>
<protein>
    <submittedName>
        <fullName evidence="2">Uncharacterized protein</fullName>
    </submittedName>
</protein>
<proteinExistence type="predicted"/>